<gene>
    <name evidence="6" type="ORF">GCM10009545_48570</name>
    <name evidence="7" type="ORF">GCM10011581_48700</name>
</gene>
<feature type="transmembrane region" description="Helical" evidence="5">
    <location>
        <begin position="197"/>
        <end position="218"/>
    </location>
</feature>
<comment type="subcellular location">
    <subcellularLocation>
        <location evidence="1">Membrane</location>
        <topology evidence="1">Multi-pass membrane protein</topology>
    </subcellularLocation>
</comment>
<feature type="transmembrane region" description="Helical" evidence="5">
    <location>
        <begin position="238"/>
        <end position="264"/>
    </location>
</feature>
<keyword evidence="3 5" id="KW-1133">Transmembrane helix</keyword>
<dbReference type="AlphaFoldDB" id="A0A917KBS7"/>
<feature type="transmembrane region" description="Helical" evidence="5">
    <location>
        <begin position="122"/>
        <end position="146"/>
    </location>
</feature>
<feature type="transmembrane region" description="Helical" evidence="5">
    <location>
        <begin position="25"/>
        <end position="46"/>
    </location>
</feature>
<evidence type="ECO:0000256" key="1">
    <source>
        <dbReference type="ARBA" id="ARBA00004141"/>
    </source>
</evidence>
<reference evidence="7 8" key="1">
    <citation type="journal article" date="2014" name="Int. J. Syst. Evol. Microbiol.">
        <title>Complete genome sequence of Corynebacterium casei LMG S-19264T (=DSM 44701T), isolated from a smear-ripened cheese.</title>
        <authorList>
            <consortium name="US DOE Joint Genome Institute (JGI-PGF)"/>
            <person name="Walter F."/>
            <person name="Albersmeier A."/>
            <person name="Kalinowski J."/>
            <person name="Ruckert C."/>
        </authorList>
    </citation>
    <scope>NUCLEOTIDE SEQUENCE [LARGE SCALE GENOMIC DNA]</scope>
    <source>
        <strain evidence="7 8">CGMCC 4.7206</strain>
    </source>
</reference>
<evidence type="ECO:0000313" key="7">
    <source>
        <dbReference type="EMBL" id="GGJ05914.1"/>
    </source>
</evidence>
<organism evidence="7 8">
    <name type="scientific">Saccharopolyspora thermophila</name>
    <dbReference type="NCBI Taxonomy" id="89367"/>
    <lineage>
        <taxon>Bacteria</taxon>
        <taxon>Bacillati</taxon>
        <taxon>Actinomycetota</taxon>
        <taxon>Actinomycetes</taxon>
        <taxon>Pseudonocardiales</taxon>
        <taxon>Pseudonocardiaceae</taxon>
        <taxon>Saccharopolyspora</taxon>
    </lineage>
</organism>
<evidence type="ECO:0000256" key="4">
    <source>
        <dbReference type="ARBA" id="ARBA00023136"/>
    </source>
</evidence>
<reference evidence="6 9" key="2">
    <citation type="journal article" date="2019" name="Int. J. Syst. Evol. Microbiol.">
        <title>The Global Catalogue of Microorganisms (GCM) 10K type strain sequencing project: providing services to taxonomists for standard genome sequencing and annotation.</title>
        <authorList>
            <consortium name="The Broad Institute Genomics Platform"/>
            <consortium name="The Broad Institute Genome Sequencing Center for Infectious Disease"/>
            <person name="Wu L."/>
            <person name="Ma J."/>
        </authorList>
    </citation>
    <scope>NUCLEOTIDE SEQUENCE [LARGE SCALE GENOMIC DNA]</scope>
    <source>
        <strain evidence="6 9">JCM 10664</strain>
    </source>
</reference>
<evidence type="ECO:0000256" key="5">
    <source>
        <dbReference type="SAM" id="Phobius"/>
    </source>
</evidence>
<proteinExistence type="predicted"/>
<evidence type="ECO:0000313" key="6">
    <source>
        <dbReference type="EMBL" id="GAA0540298.1"/>
    </source>
</evidence>
<feature type="transmembrane region" description="Helical" evidence="5">
    <location>
        <begin position="67"/>
        <end position="88"/>
    </location>
</feature>
<name>A0A917KBS7_9PSEU</name>
<dbReference type="EMBL" id="BAAAHC010000026">
    <property type="protein sequence ID" value="GAA0540298.1"/>
    <property type="molecule type" value="Genomic_DNA"/>
</dbReference>
<sequence length="391" mass="38881">MLGAGVFTGLAPAAAAAGPWSVLGAAIALLAAVCAASSSAFQSSAYRGPGAAYACVRARMGLLPARIGASAFLAGQVAALAAIARVLGDFVLPTAASQVAAAAVLLVVLAATAGLRIRGAAAWLWIALTLVVLGLVVVICFAIDPVPPMPVGAAPVDSAVGITGAAGMLFFAFLGFERLTAPADEQERFRWAVVKRGTAAALVVVAVVLLVVDAALVHQLGWSRLALSPTPIRDVLGAAAAADLAPLVGVGAAVALLPVLLAAVESFRSTALAVVRDGDLPQLLGRTGGAGTPYLLDLVAGVAAAAVALLVDPIPAMAFASCCLLVHHALANAGARLLLSDGPAWPMRGACLGMGLSVVLAMSMPISAMLATLVVVVVGPLATGGVSRRWR</sequence>
<evidence type="ECO:0000256" key="2">
    <source>
        <dbReference type="ARBA" id="ARBA00022692"/>
    </source>
</evidence>
<protein>
    <submittedName>
        <fullName evidence="6">APC family permease</fullName>
    </submittedName>
    <submittedName>
        <fullName evidence="7">Amino acid transporter</fullName>
    </submittedName>
</protein>
<dbReference type="Gene3D" id="1.20.1740.10">
    <property type="entry name" value="Amino acid/polyamine transporter I"/>
    <property type="match status" value="1"/>
</dbReference>
<dbReference type="Proteomes" id="UP001500220">
    <property type="component" value="Unassembled WGS sequence"/>
</dbReference>
<keyword evidence="2 5" id="KW-0812">Transmembrane</keyword>
<dbReference type="GO" id="GO:0016020">
    <property type="term" value="C:membrane"/>
    <property type="evidence" value="ECO:0007669"/>
    <property type="project" value="UniProtKB-SubCell"/>
</dbReference>
<evidence type="ECO:0000256" key="3">
    <source>
        <dbReference type="ARBA" id="ARBA00022989"/>
    </source>
</evidence>
<feature type="transmembrane region" description="Helical" evidence="5">
    <location>
        <begin position="294"/>
        <end position="311"/>
    </location>
</feature>
<feature type="transmembrane region" description="Helical" evidence="5">
    <location>
        <begin position="351"/>
        <end position="382"/>
    </location>
</feature>
<reference evidence="6" key="4">
    <citation type="submission" date="2023-12" db="EMBL/GenBank/DDBJ databases">
        <authorList>
            <person name="Sun Q."/>
            <person name="Inoue M."/>
        </authorList>
    </citation>
    <scope>NUCLEOTIDE SEQUENCE</scope>
    <source>
        <strain evidence="6">JCM 10664</strain>
    </source>
</reference>
<evidence type="ECO:0000313" key="9">
    <source>
        <dbReference type="Proteomes" id="UP001500220"/>
    </source>
</evidence>
<dbReference type="PANTHER" id="PTHR42770:SF7">
    <property type="entry name" value="MEMBRANE PROTEIN"/>
    <property type="match status" value="1"/>
</dbReference>
<evidence type="ECO:0000313" key="8">
    <source>
        <dbReference type="Proteomes" id="UP000597989"/>
    </source>
</evidence>
<dbReference type="PANTHER" id="PTHR42770">
    <property type="entry name" value="AMINO ACID TRANSPORTER-RELATED"/>
    <property type="match status" value="1"/>
</dbReference>
<feature type="transmembrane region" description="Helical" evidence="5">
    <location>
        <begin position="158"/>
        <end position="176"/>
    </location>
</feature>
<accession>A0A917KBS7</accession>
<dbReference type="Proteomes" id="UP000597989">
    <property type="component" value="Unassembled WGS sequence"/>
</dbReference>
<comment type="caution">
    <text evidence="7">The sequence shown here is derived from an EMBL/GenBank/DDBJ whole genome shotgun (WGS) entry which is preliminary data.</text>
</comment>
<dbReference type="PIRSF" id="PIRSF006060">
    <property type="entry name" value="AA_transporter"/>
    <property type="match status" value="1"/>
</dbReference>
<keyword evidence="9" id="KW-1185">Reference proteome</keyword>
<dbReference type="EMBL" id="BMMT01000026">
    <property type="protein sequence ID" value="GGJ05914.1"/>
    <property type="molecule type" value="Genomic_DNA"/>
</dbReference>
<keyword evidence="4 5" id="KW-0472">Membrane</keyword>
<reference evidence="7" key="3">
    <citation type="submission" date="2020-09" db="EMBL/GenBank/DDBJ databases">
        <authorList>
            <person name="Sun Q."/>
            <person name="Zhou Y."/>
        </authorList>
    </citation>
    <scope>NUCLEOTIDE SEQUENCE</scope>
    <source>
        <strain evidence="7">CGMCC 4.7206</strain>
    </source>
</reference>
<dbReference type="InterPro" id="IPR050367">
    <property type="entry name" value="APC_superfamily"/>
</dbReference>
<feature type="transmembrane region" description="Helical" evidence="5">
    <location>
        <begin position="94"/>
        <end position="115"/>
    </location>
</feature>